<sequence>MHTPTWLIIAKQQLSCKNITKLRKPRPIEEETEQHDEPGQNDESAYHNKTDWTHVAHDLSTIFEAAEPLADDNTTSSSRSTSTLFSDSENTPWSLLYDPAIFTLCSSSTAFTDADAGTVHEVRDPRASSKIPISDDDFPSYMVEPSGSPIHIPLTPTLQSTLTATRHDLAYTSAALDHAHDELEYFRFENTACFNQIQELTAQVYALERARGWGRRKLRREITSLTGCLFEMDLRLGLQTKRIRELEEEVEEWMEYAMSLEEGLGRG</sequence>
<feature type="region of interest" description="Disordered" evidence="1">
    <location>
        <begin position="67"/>
        <end position="88"/>
    </location>
</feature>
<evidence type="ECO:0000313" key="3">
    <source>
        <dbReference type="Proteomes" id="UP000799537"/>
    </source>
</evidence>
<proteinExistence type="predicted"/>
<feature type="compositionally biased region" description="Low complexity" evidence="1">
    <location>
        <begin position="74"/>
        <end position="88"/>
    </location>
</feature>
<dbReference type="EMBL" id="ML993611">
    <property type="protein sequence ID" value="KAF2162869.1"/>
    <property type="molecule type" value="Genomic_DNA"/>
</dbReference>
<accession>A0A6A6CB39</accession>
<feature type="region of interest" description="Disordered" evidence="1">
    <location>
        <begin position="24"/>
        <end position="46"/>
    </location>
</feature>
<evidence type="ECO:0000256" key="1">
    <source>
        <dbReference type="SAM" id="MobiDB-lite"/>
    </source>
</evidence>
<organism evidence="2 3">
    <name type="scientific">Zasmidium cellare ATCC 36951</name>
    <dbReference type="NCBI Taxonomy" id="1080233"/>
    <lineage>
        <taxon>Eukaryota</taxon>
        <taxon>Fungi</taxon>
        <taxon>Dikarya</taxon>
        <taxon>Ascomycota</taxon>
        <taxon>Pezizomycotina</taxon>
        <taxon>Dothideomycetes</taxon>
        <taxon>Dothideomycetidae</taxon>
        <taxon>Mycosphaerellales</taxon>
        <taxon>Mycosphaerellaceae</taxon>
        <taxon>Zasmidium</taxon>
    </lineage>
</organism>
<dbReference type="GeneID" id="54561511"/>
<dbReference type="RefSeq" id="XP_033663758.1">
    <property type="nucleotide sequence ID" value="XM_033808239.1"/>
</dbReference>
<gene>
    <name evidence="2" type="ORF">M409DRAFT_26724</name>
</gene>
<dbReference type="AlphaFoldDB" id="A0A6A6CB39"/>
<dbReference type="Proteomes" id="UP000799537">
    <property type="component" value="Unassembled WGS sequence"/>
</dbReference>
<keyword evidence="3" id="KW-1185">Reference proteome</keyword>
<evidence type="ECO:0000313" key="2">
    <source>
        <dbReference type="EMBL" id="KAF2162869.1"/>
    </source>
</evidence>
<protein>
    <submittedName>
        <fullName evidence="2">Uncharacterized protein</fullName>
    </submittedName>
</protein>
<name>A0A6A6CB39_ZASCE</name>
<reference evidence="2" key="1">
    <citation type="journal article" date="2020" name="Stud. Mycol.">
        <title>101 Dothideomycetes genomes: a test case for predicting lifestyles and emergence of pathogens.</title>
        <authorList>
            <person name="Haridas S."/>
            <person name="Albert R."/>
            <person name="Binder M."/>
            <person name="Bloem J."/>
            <person name="Labutti K."/>
            <person name="Salamov A."/>
            <person name="Andreopoulos B."/>
            <person name="Baker S."/>
            <person name="Barry K."/>
            <person name="Bills G."/>
            <person name="Bluhm B."/>
            <person name="Cannon C."/>
            <person name="Castanera R."/>
            <person name="Culley D."/>
            <person name="Daum C."/>
            <person name="Ezra D."/>
            <person name="Gonzalez J."/>
            <person name="Henrissat B."/>
            <person name="Kuo A."/>
            <person name="Liang C."/>
            <person name="Lipzen A."/>
            <person name="Lutzoni F."/>
            <person name="Magnuson J."/>
            <person name="Mondo S."/>
            <person name="Nolan M."/>
            <person name="Ohm R."/>
            <person name="Pangilinan J."/>
            <person name="Park H.-J."/>
            <person name="Ramirez L."/>
            <person name="Alfaro M."/>
            <person name="Sun H."/>
            <person name="Tritt A."/>
            <person name="Yoshinaga Y."/>
            <person name="Zwiers L.-H."/>
            <person name="Turgeon B."/>
            <person name="Goodwin S."/>
            <person name="Spatafora J."/>
            <person name="Crous P."/>
            <person name="Grigoriev I."/>
        </authorList>
    </citation>
    <scope>NUCLEOTIDE SEQUENCE</scope>
    <source>
        <strain evidence="2">ATCC 36951</strain>
    </source>
</reference>